<dbReference type="PRINTS" id="PR00625">
    <property type="entry name" value="JDOMAIN"/>
</dbReference>
<organism evidence="3 4">
    <name type="scientific">Astrephomene gubernaculifera</name>
    <dbReference type="NCBI Taxonomy" id="47775"/>
    <lineage>
        <taxon>Eukaryota</taxon>
        <taxon>Viridiplantae</taxon>
        <taxon>Chlorophyta</taxon>
        <taxon>core chlorophytes</taxon>
        <taxon>Chlorophyceae</taxon>
        <taxon>CS clade</taxon>
        <taxon>Chlamydomonadales</taxon>
        <taxon>Astrephomenaceae</taxon>
        <taxon>Astrephomene</taxon>
    </lineage>
</organism>
<dbReference type="CDD" id="cd06257">
    <property type="entry name" value="DnaJ"/>
    <property type="match status" value="1"/>
</dbReference>
<dbReference type="PANTHER" id="PTHR44240">
    <property type="entry name" value="DNAJ DOMAIN (PROKARYOTIC HEAT SHOCK PROTEIN)-RELATED"/>
    <property type="match status" value="1"/>
</dbReference>
<dbReference type="Gene3D" id="1.10.287.110">
    <property type="entry name" value="DnaJ domain"/>
    <property type="match status" value="1"/>
</dbReference>
<dbReference type="PANTHER" id="PTHR44240:SF10">
    <property type="entry name" value="J DOMAIN-CONTAINING PROTEIN"/>
    <property type="match status" value="1"/>
</dbReference>
<feature type="domain" description="J" evidence="2">
    <location>
        <begin position="34"/>
        <end position="95"/>
    </location>
</feature>
<dbReference type="EMBL" id="BMAR01000014">
    <property type="protein sequence ID" value="GFR46545.1"/>
    <property type="molecule type" value="Genomic_DNA"/>
</dbReference>
<evidence type="ECO:0000256" key="1">
    <source>
        <dbReference type="SAM" id="MobiDB-lite"/>
    </source>
</evidence>
<dbReference type="AlphaFoldDB" id="A0AAD3DR58"/>
<sequence length="101" mass="11533">MGQQQQPQQPQQQRHHENAQPSQKLKTGWPEGASHYEVLGVPFGASQEEIRVAYRTAARLLHPDKGGSAAAFSRLQAAWEVLRRPDSRAVYDRCSYDYRQQ</sequence>
<feature type="region of interest" description="Disordered" evidence="1">
    <location>
        <begin position="1"/>
        <end position="31"/>
    </location>
</feature>
<protein>
    <recommendedName>
        <fullName evidence="2">J domain-containing protein</fullName>
    </recommendedName>
</protein>
<dbReference type="InterPro" id="IPR036869">
    <property type="entry name" value="J_dom_sf"/>
</dbReference>
<evidence type="ECO:0000313" key="3">
    <source>
        <dbReference type="EMBL" id="GFR46545.1"/>
    </source>
</evidence>
<comment type="caution">
    <text evidence="3">The sequence shown here is derived from an EMBL/GenBank/DDBJ whole genome shotgun (WGS) entry which is preliminary data.</text>
</comment>
<feature type="compositionally biased region" description="Low complexity" evidence="1">
    <location>
        <begin position="1"/>
        <end position="12"/>
    </location>
</feature>
<accession>A0AAD3DR58</accession>
<evidence type="ECO:0000313" key="4">
    <source>
        <dbReference type="Proteomes" id="UP001054857"/>
    </source>
</evidence>
<name>A0AAD3DR58_9CHLO</name>
<dbReference type="InterPro" id="IPR001623">
    <property type="entry name" value="DnaJ_domain"/>
</dbReference>
<dbReference type="PROSITE" id="PS50076">
    <property type="entry name" value="DNAJ_2"/>
    <property type="match status" value="1"/>
</dbReference>
<dbReference type="SMART" id="SM00271">
    <property type="entry name" value="DnaJ"/>
    <property type="match status" value="1"/>
</dbReference>
<dbReference type="Pfam" id="PF00226">
    <property type="entry name" value="DnaJ"/>
    <property type="match status" value="1"/>
</dbReference>
<evidence type="ECO:0000259" key="2">
    <source>
        <dbReference type="PROSITE" id="PS50076"/>
    </source>
</evidence>
<dbReference type="InterPro" id="IPR052276">
    <property type="entry name" value="Diphthamide-biosynth_chaperone"/>
</dbReference>
<proteinExistence type="predicted"/>
<gene>
    <name evidence="3" type="ORF">Agub_g8139</name>
</gene>
<keyword evidence="4" id="KW-1185">Reference proteome</keyword>
<feature type="non-terminal residue" evidence="3">
    <location>
        <position position="1"/>
    </location>
</feature>
<dbReference type="SUPFAM" id="SSF46565">
    <property type="entry name" value="Chaperone J-domain"/>
    <property type="match status" value="1"/>
</dbReference>
<reference evidence="3 4" key="1">
    <citation type="journal article" date="2021" name="Sci. Rep.">
        <title>Genome sequencing of the multicellular alga Astrephomene provides insights into convergent evolution of germ-soma differentiation.</title>
        <authorList>
            <person name="Yamashita S."/>
            <person name="Yamamoto K."/>
            <person name="Matsuzaki R."/>
            <person name="Suzuki S."/>
            <person name="Yamaguchi H."/>
            <person name="Hirooka S."/>
            <person name="Minakuchi Y."/>
            <person name="Miyagishima S."/>
            <person name="Kawachi M."/>
            <person name="Toyoda A."/>
            <person name="Nozaki H."/>
        </authorList>
    </citation>
    <scope>NUCLEOTIDE SEQUENCE [LARGE SCALE GENOMIC DNA]</scope>
    <source>
        <strain evidence="3 4">NIES-4017</strain>
    </source>
</reference>
<dbReference type="Proteomes" id="UP001054857">
    <property type="component" value="Unassembled WGS sequence"/>
</dbReference>